<dbReference type="CDD" id="cd07713">
    <property type="entry name" value="DHPS-like_MBL-fold"/>
    <property type="match status" value="1"/>
</dbReference>
<protein>
    <submittedName>
        <fullName evidence="2">Beta-lactamase domain protein</fullName>
    </submittedName>
</protein>
<sequence length="289" mass="32005">MEHIGSIDSLKLTVLCDDNTGITKQFLSQHGFCLLLEIHSNTVNKNILFDTGQSTLPIFHNMNLLDIKPSCIDMIMLSHAHNDHTGGLISILEAIDKETPIIAHPDLFKENFSSIPFLRYTGCPYTKQDIINKKGKLLLSKEPIKLLDGILFSGQIKTTSYPCLNNSKYYNLVDGKKVVDEILDDTCLILNIKSKGLLIITGCCHSGIMNTISHAIDVTGINEIYGIIGGLHLVNTAPSLINTTLHELYKFKLQTISLGHCTGVTATHKCIELFLDKCTLLHSGKILEY</sequence>
<dbReference type="Pfam" id="PF00753">
    <property type="entry name" value="Lactamase_B"/>
    <property type="match status" value="1"/>
</dbReference>
<dbReference type="Gene3D" id="3.60.15.10">
    <property type="entry name" value="Ribonuclease Z/Hydroxyacylglutathione hydrolase-like"/>
    <property type="match status" value="1"/>
</dbReference>
<accession>F2JIW2</accession>
<dbReference type="eggNOG" id="COG1237">
    <property type="taxonomic scope" value="Bacteria"/>
</dbReference>
<dbReference type="InterPro" id="IPR001279">
    <property type="entry name" value="Metallo-B-lactamas"/>
</dbReference>
<name>F2JIW2_CELLD</name>
<dbReference type="AlphaFoldDB" id="F2JIW2"/>
<organism evidence="2 3">
    <name type="scientific">Cellulosilyticum lentocellum (strain ATCC 49066 / DSM 5427 / NCIMB 11756 / RHM5)</name>
    <name type="common">Clostridium lentocellum</name>
    <dbReference type="NCBI Taxonomy" id="642492"/>
    <lineage>
        <taxon>Bacteria</taxon>
        <taxon>Bacillati</taxon>
        <taxon>Bacillota</taxon>
        <taxon>Clostridia</taxon>
        <taxon>Lachnospirales</taxon>
        <taxon>Cellulosilyticaceae</taxon>
        <taxon>Cellulosilyticum</taxon>
    </lineage>
</organism>
<dbReference type="KEGG" id="cle:Clole_0285"/>
<dbReference type="GO" id="GO:0016740">
    <property type="term" value="F:transferase activity"/>
    <property type="evidence" value="ECO:0007669"/>
    <property type="project" value="TreeGrafter"/>
</dbReference>
<dbReference type="InterPro" id="IPR036866">
    <property type="entry name" value="RibonucZ/Hydroxyglut_hydro"/>
</dbReference>
<evidence type="ECO:0000313" key="2">
    <source>
        <dbReference type="EMBL" id="ADZ82034.1"/>
    </source>
</evidence>
<evidence type="ECO:0000259" key="1">
    <source>
        <dbReference type="Pfam" id="PF00753"/>
    </source>
</evidence>
<dbReference type="PANTHER" id="PTHR13754:SF18">
    <property type="entry name" value="7,8-DIHYDROPTERIN-6-METHYL-4-(BETA-D-RIBOFURANOSYL)-AMINOBENZENE-5'-PHOSPHATE SYNTHASE"/>
    <property type="match status" value="1"/>
</dbReference>
<dbReference type="PANTHER" id="PTHR13754">
    <property type="entry name" value="METALLO-BETA-LACTAMASE SUPERFAMILY PROTEIN"/>
    <property type="match status" value="1"/>
</dbReference>
<dbReference type="SUPFAM" id="SSF56281">
    <property type="entry name" value="Metallo-hydrolase/oxidoreductase"/>
    <property type="match status" value="1"/>
</dbReference>
<evidence type="ECO:0000313" key="3">
    <source>
        <dbReference type="Proteomes" id="UP000008467"/>
    </source>
</evidence>
<dbReference type="Proteomes" id="UP000008467">
    <property type="component" value="Chromosome"/>
</dbReference>
<keyword evidence="3" id="KW-1185">Reference proteome</keyword>
<dbReference type="HOGENOM" id="CLU_036012_0_0_9"/>
<dbReference type="InterPro" id="IPR052926">
    <property type="entry name" value="Metallo-beta-lactamase_dom"/>
</dbReference>
<dbReference type="InterPro" id="IPR041712">
    <property type="entry name" value="DHPS-like_MBL-fold"/>
</dbReference>
<dbReference type="RefSeq" id="WP_013655335.1">
    <property type="nucleotide sequence ID" value="NC_015275.1"/>
</dbReference>
<dbReference type="STRING" id="642492.Clole_0285"/>
<feature type="domain" description="Metallo-beta-lactamase" evidence="1">
    <location>
        <begin position="33"/>
        <end position="124"/>
    </location>
</feature>
<reference evidence="2 3" key="1">
    <citation type="journal article" date="2011" name="J. Bacteriol.">
        <title>Complete genome sequence of the cellulose-degrading bacterium Cellulosilyticum lentocellum.</title>
        <authorList>
            <consortium name="US DOE Joint Genome Institute"/>
            <person name="Miller D.A."/>
            <person name="Suen G."/>
            <person name="Bruce D."/>
            <person name="Copeland A."/>
            <person name="Cheng J.F."/>
            <person name="Detter C."/>
            <person name="Goodwin L.A."/>
            <person name="Han C.S."/>
            <person name="Hauser L.J."/>
            <person name="Land M.L."/>
            <person name="Lapidus A."/>
            <person name="Lucas S."/>
            <person name="Meincke L."/>
            <person name="Pitluck S."/>
            <person name="Tapia R."/>
            <person name="Teshima H."/>
            <person name="Woyke T."/>
            <person name="Fox B.G."/>
            <person name="Angert E.R."/>
            <person name="Currie C.R."/>
        </authorList>
    </citation>
    <scope>NUCLEOTIDE SEQUENCE [LARGE SCALE GENOMIC DNA]</scope>
    <source>
        <strain evidence="3">ATCC 49066 / DSM 5427 / NCIMB 11756 / RHM5</strain>
    </source>
</reference>
<proteinExistence type="predicted"/>
<dbReference type="EMBL" id="CP002582">
    <property type="protein sequence ID" value="ADZ82034.1"/>
    <property type="molecule type" value="Genomic_DNA"/>
</dbReference>
<gene>
    <name evidence="2" type="ordered locus">Clole_0285</name>
</gene>